<dbReference type="EMBL" id="LAZR01065484">
    <property type="protein sequence ID" value="KKK55451.1"/>
    <property type="molecule type" value="Genomic_DNA"/>
</dbReference>
<comment type="caution">
    <text evidence="1">The sequence shown here is derived from an EMBL/GenBank/DDBJ whole genome shotgun (WGS) entry which is preliminary data.</text>
</comment>
<gene>
    <name evidence="1" type="ORF">LCGC14_3074400</name>
</gene>
<accession>A0A0F8Z5U6</accession>
<organism evidence="1">
    <name type="scientific">marine sediment metagenome</name>
    <dbReference type="NCBI Taxonomy" id="412755"/>
    <lineage>
        <taxon>unclassified sequences</taxon>
        <taxon>metagenomes</taxon>
        <taxon>ecological metagenomes</taxon>
    </lineage>
</organism>
<feature type="non-terminal residue" evidence="1">
    <location>
        <position position="1"/>
    </location>
</feature>
<protein>
    <submittedName>
        <fullName evidence="1">Uncharacterized protein</fullName>
    </submittedName>
</protein>
<evidence type="ECO:0000313" key="1">
    <source>
        <dbReference type="EMBL" id="KKK55451.1"/>
    </source>
</evidence>
<reference evidence="1" key="1">
    <citation type="journal article" date="2015" name="Nature">
        <title>Complex archaea that bridge the gap between prokaryotes and eukaryotes.</title>
        <authorList>
            <person name="Spang A."/>
            <person name="Saw J.H."/>
            <person name="Jorgensen S.L."/>
            <person name="Zaremba-Niedzwiedzka K."/>
            <person name="Martijn J."/>
            <person name="Lind A.E."/>
            <person name="van Eijk R."/>
            <person name="Schleper C."/>
            <person name="Guy L."/>
            <person name="Ettema T.J."/>
        </authorList>
    </citation>
    <scope>NUCLEOTIDE SEQUENCE</scope>
</reference>
<proteinExistence type="predicted"/>
<sequence length="85" mass="8777">AVVQAPTAAPAEAPAGAVHIRTTWHAEVTDLAELARACADGKQPIGLLQPDMAVLNQIARTLKHHLDIPGVKAVAEEGVAARAQS</sequence>
<name>A0A0F8Z5U6_9ZZZZ</name>
<dbReference type="AlphaFoldDB" id="A0A0F8Z5U6"/>